<organism evidence="1">
    <name type="scientific">freshwater metagenome</name>
    <dbReference type="NCBI Taxonomy" id="449393"/>
    <lineage>
        <taxon>unclassified sequences</taxon>
        <taxon>metagenomes</taxon>
        <taxon>ecological metagenomes</taxon>
    </lineage>
</organism>
<sequence length="233" mass="25541">MNQLVDSALVNSDPGVVTMWSDIGCPWGTLALHTLTRAADCRGIELTIDHRSFPLELFNHRPTPKPITDAEVVAIAGYVSDLGWRQWSDSAWSFVVTTLPAMEAVQACKDLAVGGLRASTELDRALRHAFYVEHRCISIIPVILDVARSCPLVNHAALEDALRKGRGRAEIFDQWAVAQRPEIVCSPHLITASGLELSNPGAKYQWIGAAETGFPRLNSYDPAWADEVLDSVL</sequence>
<gene>
    <name evidence="1" type="ORF">UFOPK3204_00507</name>
</gene>
<accession>A0A6J7A0V6</accession>
<proteinExistence type="predicted"/>
<dbReference type="InterPro" id="IPR036249">
    <property type="entry name" value="Thioredoxin-like_sf"/>
</dbReference>
<dbReference type="SUPFAM" id="SSF52833">
    <property type="entry name" value="Thioredoxin-like"/>
    <property type="match status" value="1"/>
</dbReference>
<dbReference type="AlphaFoldDB" id="A0A6J7A0V6"/>
<reference evidence="1" key="1">
    <citation type="submission" date="2020-05" db="EMBL/GenBank/DDBJ databases">
        <authorList>
            <person name="Chiriac C."/>
            <person name="Salcher M."/>
            <person name="Ghai R."/>
            <person name="Kavagutti S V."/>
        </authorList>
    </citation>
    <scope>NUCLEOTIDE SEQUENCE</scope>
</reference>
<evidence type="ECO:0000313" key="1">
    <source>
        <dbReference type="EMBL" id="CAB4826090.1"/>
    </source>
</evidence>
<name>A0A6J7A0V6_9ZZZZ</name>
<dbReference type="Gene3D" id="3.40.30.10">
    <property type="entry name" value="Glutaredoxin"/>
    <property type="match status" value="1"/>
</dbReference>
<protein>
    <submittedName>
        <fullName evidence="1">Unannotated protein</fullName>
    </submittedName>
</protein>
<dbReference type="EMBL" id="CAFABK010000015">
    <property type="protein sequence ID" value="CAB4826090.1"/>
    <property type="molecule type" value="Genomic_DNA"/>
</dbReference>